<dbReference type="AlphaFoldDB" id="A0A5M9J290"/>
<dbReference type="EMBL" id="VTFH01000001">
    <property type="protein sequence ID" value="KAA8562767.1"/>
    <property type="molecule type" value="Genomic_DNA"/>
</dbReference>
<evidence type="ECO:0000256" key="4">
    <source>
        <dbReference type="ARBA" id="ARBA00023163"/>
    </source>
</evidence>
<dbReference type="InterPro" id="IPR009057">
    <property type="entry name" value="Homeodomain-like_sf"/>
</dbReference>
<reference evidence="7 8" key="1">
    <citation type="journal article" date="2018" name="Plant Biotechnol. Rep.">
        <title>Diversity and antifungal activity of endophytic bacteria associated with Panax ginseng seedlings.</title>
        <authorList>
            <person name="Park J.M."/>
            <person name="Hong C.E."/>
            <person name="Jo S.H."/>
        </authorList>
    </citation>
    <scope>NUCLEOTIDE SEQUENCE [LARGE SCALE GENOMIC DNA]</scope>
    <source>
        <strain evidence="7 8">PgKB38</strain>
    </source>
</reference>
<accession>A0A5M9J290</accession>
<dbReference type="GO" id="GO:0003700">
    <property type="term" value="F:DNA-binding transcription factor activity"/>
    <property type="evidence" value="ECO:0007669"/>
    <property type="project" value="InterPro"/>
</dbReference>
<keyword evidence="4" id="KW-0804">Transcription</keyword>
<sequence>MPAVYSTDEISLKERFTFWNDVICKTYLTVDCAPVAGCPVSGRVSIRQLGRIEISEVYSPAMVYNRSNNELRGNHEEHYQLVLLLDGEGALRQDGRDVVLAPGDIALYSASRPSTFSSFGSRTMVFKIPRQVLAHHIVDADRLTAVKMSSYSPLTSMVGNLMRESFVISECTGLASQEKFVGGVLDIVGVSLETIAGVRKESSVKGNLLEKVKRHIADNIADSELQVETIAHRNNVSVRTLNRLFAAEQTTAVKWLWSQRLAASYEMLAQRKVRQVSEAALNCGFNDLSHFSKAFKREYMISPNEVLASGHRTH</sequence>
<evidence type="ECO:0000313" key="8">
    <source>
        <dbReference type="Proteomes" id="UP000323425"/>
    </source>
</evidence>
<dbReference type="InterPro" id="IPR018060">
    <property type="entry name" value="HTH_AraC"/>
</dbReference>
<dbReference type="RefSeq" id="WP_190362344.1">
    <property type="nucleotide sequence ID" value="NZ_VTFH01000001.1"/>
</dbReference>
<dbReference type="PROSITE" id="PS01124">
    <property type="entry name" value="HTH_ARAC_FAMILY_2"/>
    <property type="match status" value="1"/>
</dbReference>
<dbReference type="GO" id="GO:0043565">
    <property type="term" value="F:sequence-specific DNA binding"/>
    <property type="evidence" value="ECO:0007669"/>
    <property type="project" value="InterPro"/>
</dbReference>
<dbReference type="InterPro" id="IPR035418">
    <property type="entry name" value="AraC-bd_2"/>
</dbReference>
<dbReference type="SMART" id="SM00342">
    <property type="entry name" value="HTH_ARAC"/>
    <property type="match status" value="1"/>
</dbReference>
<dbReference type="SUPFAM" id="SSF46689">
    <property type="entry name" value="Homeodomain-like"/>
    <property type="match status" value="1"/>
</dbReference>
<evidence type="ECO:0000259" key="6">
    <source>
        <dbReference type="PROSITE" id="PS01124"/>
    </source>
</evidence>
<dbReference type="InterPro" id="IPR011051">
    <property type="entry name" value="RmlC_Cupin_sf"/>
</dbReference>
<comment type="caution">
    <text evidence="7">The sequence shown here is derived from an EMBL/GenBank/DDBJ whole genome shotgun (WGS) entry which is preliminary data.</text>
</comment>
<dbReference type="PANTHER" id="PTHR46796:SF6">
    <property type="entry name" value="ARAC SUBFAMILY"/>
    <property type="match status" value="1"/>
</dbReference>
<organism evidence="7 8">
    <name type="scientific">Pseudomonas extremaustralis</name>
    <dbReference type="NCBI Taxonomy" id="359110"/>
    <lineage>
        <taxon>Bacteria</taxon>
        <taxon>Pseudomonadati</taxon>
        <taxon>Pseudomonadota</taxon>
        <taxon>Gammaproteobacteria</taxon>
        <taxon>Pseudomonadales</taxon>
        <taxon>Pseudomonadaceae</taxon>
        <taxon>Pseudomonas</taxon>
    </lineage>
</organism>
<feature type="domain" description="HTH araC/xylS-type" evidence="6">
    <location>
        <begin position="210"/>
        <end position="309"/>
    </location>
</feature>
<dbReference type="SUPFAM" id="SSF51182">
    <property type="entry name" value="RmlC-like cupins"/>
    <property type="match status" value="1"/>
</dbReference>
<evidence type="ECO:0000256" key="2">
    <source>
        <dbReference type="ARBA" id="ARBA00023125"/>
    </source>
</evidence>
<name>A0A5M9J290_9PSED</name>
<dbReference type="Gene3D" id="1.10.10.60">
    <property type="entry name" value="Homeodomain-like"/>
    <property type="match status" value="1"/>
</dbReference>
<evidence type="ECO:0000256" key="3">
    <source>
        <dbReference type="ARBA" id="ARBA00023159"/>
    </source>
</evidence>
<dbReference type="InterPro" id="IPR050204">
    <property type="entry name" value="AraC_XylS_family_regulators"/>
</dbReference>
<gene>
    <name evidence="7" type="primary">nphR_1</name>
    <name evidence="7" type="ORF">FX985_02833</name>
</gene>
<dbReference type="Proteomes" id="UP000323425">
    <property type="component" value="Unassembled WGS sequence"/>
</dbReference>
<proteinExistence type="predicted"/>
<keyword evidence="1" id="KW-0805">Transcription regulation</keyword>
<comment type="function">
    <text evidence="5">Regulatory protein of the TOL plasmid xyl operons. XylS activates the xylXYZLTEGFJQKIH operon required for the degradation of toluene, m-xylene and p-xylene.</text>
</comment>
<keyword evidence="3" id="KW-0010">Activator</keyword>
<protein>
    <submittedName>
        <fullName evidence="7">Transcriptional activator NphR</fullName>
    </submittedName>
</protein>
<evidence type="ECO:0000256" key="5">
    <source>
        <dbReference type="ARBA" id="ARBA00037345"/>
    </source>
</evidence>
<keyword evidence="2" id="KW-0238">DNA-binding</keyword>
<evidence type="ECO:0000256" key="1">
    <source>
        <dbReference type="ARBA" id="ARBA00023015"/>
    </source>
</evidence>
<dbReference type="Pfam" id="PF12833">
    <property type="entry name" value="HTH_18"/>
    <property type="match status" value="1"/>
</dbReference>
<evidence type="ECO:0000313" key="7">
    <source>
        <dbReference type="EMBL" id="KAA8562767.1"/>
    </source>
</evidence>
<dbReference type="PANTHER" id="PTHR46796">
    <property type="entry name" value="HTH-TYPE TRANSCRIPTIONAL ACTIVATOR RHAS-RELATED"/>
    <property type="match status" value="1"/>
</dbReference>
<dbReference type="Pfam" id="PF14525">
    <property type="entry name" value="AraC_binding_2"/>
    <property type="match status" value="1"/>
</dbReference>